<dbReference type="EMBL" id="JAFHLB010000019">
    <property type="protein sequence ID" value="MBN3578905.1"/>
    <property type="molecule type" value="Genomic_DNA"/>
</dbReference>
<keyword evidence="3" id="KW-1185">Reference proteome</keyword>
<protein>
    <submittedName>
        <fullName evidence="2">Uncharacterized protein</fullName>
    </submittedName>
</protein>
<keyword evidence="1" id="KW-0812">Transmembrane</keyword>
<name>A0ABS3A339_9VIBR</name>
<keyword evidence="1" id="KW-1133">Transmembrane helix</keyword>
<keyword evidence="1" id="KW-0472">Membrane</keyword>
<feature type="transmembrane region" description="Helical" evidence="1">
    <location>
        <begin position="454"/>
        <end position="483"/>
    </location>
</feature>
<comment type="caution">
    <text evidence="2">The sequence shown here is derived from an EMBL/GenBank/DDBJ whole genome shotgun (WGS) entry which is preliminary data.</text>
</comment>
<accession>A0ABS3A339</accession>
<gene>
    <name evidence="2" type="ORF">JYA62_14640</name>
</gene>
<organism evidence="2 3">
    <name type="scientific">Vibrio neptunius</name>
    <dbReference type="NCBI Taxonomy" id="170651"/>
    <lineage>
        <taxon>Bacteria</taxon>
        <taxon>Pseudomonadati</taxon>
        <taxon>Pseudomonadota</taxon>
        <taxon>Gammaproteobacteria</taxon>
        <taxon>Vibrionales</taxon>
        <taxon>Vibrionaceae</taxon>
        <taxon>Vibrio</taxon>
    </lineage>
</organism>
<dbReference type="RefSeq" id="WP_206370992.1">
    <property type="nucleotide sequence ID" value="NZ_CAWPTM010000089.1"/>
</dbReference>
<dbReference type="Proteomes" id="UP000779070">
    <property type="component" value="Unassembled WGS sequence"/>
</dbReference>
<evidence type="ECO:0000313" key="3">
    <source>
        <dbReference type="Proteomes" id="UP000779070"/>
    </source>
</evidence>
<proteinExistence type="predicted"/>
<reference evidence="2 3" key="1">
    <citation type="submission" date="2021-02" db="EMBL/GenBank/DDBJ databases">
        <title>Draft Genome Sequences of 5 Vibrio neptunius Strains Isolated From of Bivalve Hatcheries.</title>
        <authorList>
            <person name="Galvis F."/>
            <person name="Barja J.L."/>
            <person name="Lemos M.L."/>
            <person name="Balado M."/>
        </authorList>
    </citation>
    <scope>NUCLEOTIDE SEQUENCE [LARGE SCALE GENOMIC DNA]</scope>
    <source>
        <strain evidence="2 3">PP-145.98</strain>
    </source>
</reference>
<evidence type="ECO:0000313" key="2">
    <source>
        <dbReference type="EMBL" id="MBN3578905.1"/>
    </source>
</evidence>
<evidence type="ECO:0000256" key="1">
    <source>
        <dbReference type="SAM" id="Phobius"/>
    </source>
</evidence>
<sequence length="506" mass="57059">MGLDTAYVPVRKQDIDYFIDDVVRDPNLLDERVALLTQSKQDREFLRDNLYSTVVNQNEEQPFDAYLGFAACSILAYLRPYYYDRGQSLIDIAANSACSSSLLALFDDFSVCFPTVKHCGDSYSPNYRSGVYVKEENVGALLEQLCSEELSTVVEFDEPNGLLSALRYANKHGTGLLEAFDIHVPMSGDFHTSPFNLRASYLNNLDDEVTEQDCTHTGFTIGIPVPSSSAISFDDIGKIVYEWMDNEHLLPAHSHASGASRAVSGQIKMTMICQYHTPIILIATERNVFLPDADRYFEQLRTSLSEHLTDNGLESNFFISAHDENEVPEEIGCVKNANVLYKMKPSFVVGNHQCSFVVDDQKVEMKFSFKGTLDITVNGKAVDHYKISFSQVHRTVYFSNGNWYTIRVKSVKPTAGELDIQLYKGIFMQAKFKLHPGSALYTKSQNGVLLLGEMLTIFSGILMMMFPRPVLVMPLLVLLLAMYKYNKRHHFMLVSVEITDDNPLSE</sequence>